<keyword evidence="3" id="KW-1185">Reference proteome</keyword>
<protein>
    <submittedName>
        <fullName evidence="2">Uncharacterized protein</fullName>
    </submittedName>
</protein>
<keyword evidence="1" id="KW-0812">Transmembrane</keyword>
<feature type="transmembrane region" description="Helical" evidence="1">
    <location>
        <begin position="73"/>
        <end position="97"/>
    </location>
</feature>
<evidence type="ECO:0000313" key="3">
    <source>
        <dbReference type="Proteomes" id="UP000324222"/>
    </source>
</evidence>
<dbReference type="AlphaFoldDB" id="A0A5B7ECD2"/>
<evidence type="ECO:0000256" key="1">
    <source>
        <dbReference type="SAM" id="Phobius"/>
    </source>
</evidence>
<evidence type="ECO:0000313" key="2">
    <source>
        <dbReference type="EMBL" id="MPC31842.1"/>
    </source>
</evidence>
<gene>
    <name evidence="2" type="ORF">E2C01_025142</name>
</gene>
<dbReference type="EMBL" id="VSRR010002515">
    <property type="protein sequence ID" value="MPC31842.1"/>
    <property type="molecule type" value="Genomic_DNA"/>
</dbReference>
<comment type="caution">
    <text evidence="2">The sequence shown here is derived from an EMBL/GenBank/DDBJ whole genome shotgun (WGS) entry which is preliminary data.</text>
</comment>
<reference evidence="2 3" key="1">
    <citation type="submission" date="2019-05" db="EMBL/GenBank/DDBJ databases">
        <title>Another draft genome of Portunus trituberculatus and its Hox gene families provides insights of decapod evolution.</title>
        <authorList>
            <person name="Jeong J.-H."/>
            <person name="Song I."/>
            <person name="Kim S."/>
            <person name="Choi T."/>
            <person name="Kim D."/>
            <person name="Ryu S."/>
            <person name="Kim W."/>
        </authorList>
    </citation>
    <scope>NUCLEOTIDE SEQUENCE [LARGE SCALE GENOMIC DNA]</scope>
    <source>
        <tissue evidence="2">Muscle</tissue>
    </source>
</reference>
<keyword evidence="1" id="KW-0472">Membrane</keyword>
<accession>A0A5B7ECD2</accession>
<organism evidence="2 3">
    <name type="scientific">Portunus trituberculatus</name>
    <name type="common">Swimming crab</name>
    <name type="synonym">Neptunus trituberculatus</name>
    <dbReference type="NCBI Taxonomy" id="210409"/>
    <lineage>
        <taxon>Eukaryota</taxon>
        <taxon>Metazoa</taxon>
        <taxon>Ecdysozoa</taxon>
        <taxon>Arthropoda</taxon>
        <taxon>Crustacea</taxon>
        <taxon>Multicrustacea</taxon>
        <taxon>Malacostraca</taxon>
        <taxon>Eumalacostraca</taxon>
        <taxon>Eucarida</taxon>
        <taxon>Decapoda</taxon>
        <taxon>Pleocyemata</taxon>
        <taxon>Brachyura</taxon>
        <taxon>Eubrachyura</taxon>
        <taxon>Portunoidea</taxon>
        <taxon>Portunidae</taxon>
        <taxon>Portuninae</taxon>
        <taxon>Portunus</taxon>
    </lineage>
</organism>
<sequence length="100" mass="11282">MSPPHCHSRRNTQHLSHPPCCAAPCPLPLRCRRHHRPSPHQSQSPCLCRRRSAWPQLGWPGRGADPKPDLPTIYSAIVFPAFSSIFTFLSHLINTFIPLS</sequence>
<dbReference type="Proteomes" id="UP000324222">
    <property type="component" value="Unassembled WGS sequence"/>
</dbReference>
<name>A0A5B7ECD2_PORTR</name>
<proteinExistence type="predicted"/>
<keyword evidence="1" id="KW-1133">Transmembrane helix</keyword>